<accession>A0AAR2JYJ0</accession>
<evidence type="ECO:0000313" key="1">
    <source>
        <dbReference type="Ensembl" id="ENSPNAP00000057128.1"/>
    </source>
</evidence>
<name>A0AAR2JYJ0_PYGNA</name>
<keyword evidence="2" id="KW-1185">Reference proteome</keyword>
<dbReference type="AlphaFoldDB" id="A0AAR2JYJ0"/>
<reference evidence="1" key="2">
    <citation type="submission" date="2025-08" db="UniProtKB">
        <authorList>
            <consortium name="Ensembl"/>
        </authorList>
    </citation>
    <scope>IDENTIFICATION</scope>
</reference>
<dbReference type="Ensembl" id="ENSPNAT00000086990.1">
    <property type="protein sequence ID" value="ENSPNAP00000057128.1"/>
    <property type="gene ID" value="ENSPNAG00000035468.1"/>
</dbReference>
<proteinExistence type="predicted"/>
<reference evidence="1" key="3">
    <citation type="submission" date="2025-09" db="UniProtKB">
        <authorList>
            <consortium name="Ensembl"/>
        </authorList>
    </citation>
    <scope>IDENTIFICATION</scope>
</reference>
<dbReference type="Proteomes" id="UP001501920">
    <property type="component" value="Chromosome 29"/>
</dbReference>
<organism evidence="1 2">
    <name type="scientific">Pygocentrus nattereri</name>
    <name type="common">Red-bellied piranha</name>
    <dbReference type="NCBI Taxonomy" id="42514"/>
    <lineage>
        <taxon>Eukaryota</taxon>
        <taxon>Metazoa</taxon>
        <taxon>Chordata</taxon>
        <taxon>Craniata</taxon>
        <taxon>Vertebrata</taxon>
        <taxon>Euteleostomi</taxon>
        <taxon>Actinopterygii</taxon>
        <taxon>Neopterygii</taxon>
        <taxon>Teleostei</taxon>
        <taxon>Ostariophysi</taxon>
        <taxon>Characiformes</taxon>
        <taxon>Characoidei</taxon>
        <taxon>Pygocentrus</taxon>
    </lineage>
</organism>
<protein>
    <submittedName>
        <fullName evidence="1">Uncharacterized protein</fullName>
    </submittedName>
</protein>
<sequence>MVLIFLSVPSLKLNCFHSNTFQSRFKNHCLLFLFIFLYFMAQIQQSQYQTLQEGPFRGPRKGEGRRKRTGKWYGDCCTPPKLLLWPPSPAFELIDLVVLEQFIAQLPEGNAPWVL</sequence>
<reference evidence="1 2" key="1">
    <citation type="submission" date="2020-10" db="EMBL/GenBank/DDBJ databases">
        <title>Pygocentrus nattereri (red-bellied piranha) genome, fPygNat1, primary haplotype.</title>
        <authorList>
            <person name="Myers G."/>
            <person name="Meyer A."/>
            <person name="Karagic N."/>
            <person name="Pippel M."/>
            <person name="Winkler S."/>
            <person name="Tracey A."/>
            <person name="Wood J."/>
            <person name="Formenti G."/>
            <person name="Howe K."/>
            <person name="Fedrigo O."/>
            <person name="Jarvis E.D."/>
        </authorList>
    </citation>
    <scope>NUCLEOTIDE SEQUENCE [LARGE SCALE GENOMIC DNA]</scope>
</reference>
<evidence type="ECO:0000313" key="2">
    <source>
        <dbReference type="Proteomes" id="UP001501920"/>
    </source>
</evidence>